<dbReference type="AlphaFoldDB" id="A0A9P3PQV2"/>
<comment type="caution">
    <text evidence="2">The sequence shown here is derived from an EMBL/GenBank/DDBJ whole genome shotgun (WGS) entry which is preliminary data.</text>
</comment>
<evidence type="ECO:0000313" key="2">
    <source>
        <dbReference type="EMBL" id="GLB39919.1"/>
    </source>
</evidence>
<gene>
    <name evidence="2" type="ORF">LshimejAT787_0704290</name>
</gene>
<feature type="region of interest" description="Disordered" evidence="1">
    <location>
        <begin position="107"/>
        <end position="153"/>
    </location>
</feature>
<sequence length="153" mass="17302">MPEMSYPVQYRPVDDYQCRLYIVHQLQALDPLEAYDRVHCQNWNHLLCSSDCCPDLVNLTPPPRSKVPPAATPKRSCHATFGQVYVVPDFPWENVVHKSLQTTPAVQPALFPSARDDQEPPKLRVEDFNGGHDHSRGVSDRGFKGHGEGIRQS</sequence>
<keyword evidence="3" id="KW-1185">Reference proteome</keyword>
<dbReference type="Proteomes" id="UP001063166">
    <property type="component" value="Unassembled WGS sequence"/>
</dbReference>
<feature type="compositionally biased region" description="Basic and acidic residues" evidence="1">
    <location>
        <begin position="114"/>
        <end position="153"/>
    </location>
</feature>
<protein>
    <submittedName>
        <fullName evidence="2">Uncharacterized protein</fullName>
    </submittedName>
</protein>
<organism evidence="2 3">
    <name type="scientific">Lyophyllum shimeji</name>
    <name type="common">Hon-shimeji</name>
    <name type="synonym">Tricholoma shimeji</name>
    <dbReference type="NCBI Taxonomy" id="47721"/>
    <lineage>
        <taxon>Eukaryota</taxon>
        <taxon>Fungi</taxon>
        <taxon>Dikarya</taxon>
        <taxon>Basidiomycota</taxon>
        <taxon>Agaricomycotina</taxon>
        <taxon>Agaricomycetes</taxon>
        <taxon>Agaricomycetidae</taxon>
        <taxon>Agaricales</taxon>
        <taxon>Tricholomatineae</taxon>
        <taxon>Lyophyllaceae</taxon>
        <taxon>Lyophyllum</taxon>
    </lineage>
</organism>
<proteinExistence type="predicted"/>
<evidence type="ECO:0000256" key="1">
    <source>
        <dbReference type="SAM" id="MobiDB-lite"/>
    </source>
</evidence>
<name>A0A9P3PQV2_LYOSH</name>
<reference evidence="2" key="1">
    <citation type="submission" date="2022-07" db="EMBL/GenBank/DDBJ databases">
        <title>The genome of Lyophyllum shimeji provides insight into the initial evolution of ectomycorrhizal fungal genome.</title>
        <authorList>
            <person name="Kobayashi Y."/>
            <person name="Shibata T."/>
            <person name="Hirakawa H."/>
            <person name="Shigenobu S."/>
            <person name="Nishiyama T."/>
            <person name="Yamada A."/>
            <person name="Hasebe M."/>
            <person name="Kawaguchi M."/>
        </authorList>
    </citation>
    <scope>NUCLEOTIDE SEQUENCE</scope>
    <source>
        <strain evidence="2">AT787</strain>
    </source>
</reference>
<dbReference type="EMBL" id="BRPK01000007">
    <property type="protein sequence ID" value="GLB39919.1"/>
    <property type="molecule type" value="Genomic_DNA"/>
</dbReference>
<evidence type="ECO:0000313" key="3">
    <source>
        <dbReference type="Proteomes" id="UP001063166"/>
    </source>
</evidence>
<accession>A0A9P3PQV2</accession>